<accession>A0A1A8IM41</accession>
<feature type="non-terminal residue" evidence="1">
    <location>
        <position position="1"/>
    </location>
</feature>
<evidence type="ECO:0000313" key="1">
    <source>
        <dbReference type="EMBL" id="SBQ98334.1"/>
    </source>
</evidence>
<reference evidence="1" key="2">
    <citation type="submission" date="2016-06" db="EMBL/GenBank/DDBJ databases">
        <title>The genome of a short-lived fish provides insights into sex chromosome evolution and the genetic control of aging.</title>
        <authorList>
            <person name="Reichwald K."/>
            <person name="Felder M."/>
            <person name="Petzold A."/>
            <person name="Koch P."/>
            <person name="Groth M."/>
            <person name="Platzer M."/>
        </authorList>
    </citation>
    <scope>NUCLEOTIDE SEQUENCE</scope>
    <source>
        <tissue evidence="1">Brain</tissue>
    </source>
</reference>
<proteinExistence type="predicted"/>
<gene>
    <name evidence="1" type="primary">Nfu_g_1_006762</name>
</gene>
<sequence>ALQIFGNFLASEERDQNNHWFVTLSAWKHTFSQNQLFKIILKRTSLFLENKGNDPKHRSSYAELVCGAVTHGGVHAHKACMMGLPDFHVWTKPPQCGSKIEANPEVPKLQFHPHLLGAGVRS</sequence>
<organism evidence="1">
    <name type="scientific">Nothobranchius kuhntae</name>
    <name type="common">Beira killifish</name>
    <dbReference type="NCBI Taxonomy" id="321403"/>
    <lineage>
        <taxon>Eukaryota</taxon>
        <taxon>Metazoa</taxon>
        <taxon>Chordata</taxon>
        <taxon>Craniata</taxon>
        <taxon>Vertebrata</taxon>
        <taxon>Euteleostomi</taxon>
        <taxon>Actinopterygii</taxon>
        <taxon>Neopterygii</taxon>
        <taxon>Teleostei</taxon>
        <taxon>Neoteleostei</taxon>
        <taxon>Acanthomorphata</taxon>
        <taxon>Ovalentaria</taxon>
        <taxon>Atherinomorphae</taxon>
        <taxon>Cyprinodontiformes</taxon>
        <taxon>Nothobranchiidae</taxon>
        <taxon>Nothobranchius</taxon>
    </lineage>
</organism>
<dbReference type="AlphaFoldDB" id="A0A1A8IM41"/>
<name>A0A1A8IM41_NOTKU</name>
<reference evidence="1" key="1">
    <citation type="submission" date="2016-05" db="EMBL/GenBank/DDBJ databases">
        <authorList>
            <person name="Lavstsen T."/>
            <person name="Jespersen J.S."/>
        </authorList>
    </citation>
    <scope>NUCLEOTIDE SEQUENCE</scope>
    <source>
        <tissue evidence="1">Brain</tissue>
    </source>
</reference>
<protein>
    <submittedName>
        <fullName evidence="1">Uncharacterized protein</fullName>
    </submittedName>
</protein>
<dbReference type="EMBL" id="HAED01011940">
    <property type="protein sequence ID" value="SBQ98334.1"/>
    <property type="molecule type" value="Transcribed_RNA"/>
</dbReference>
<feature type="non-terminal residue" evidence="1">
    <location>
        <position position="122"/>
    </location>
</feature>